<evidence type="ECO:0000313" key="1">
    <source>
        <dbReference type="EMBL" id="KAI8683364.1"/>
    </source>
</evidence>
<dbReference type="Proteomes" id="UP001065298">
    <property type="component" value="Chromosome 1"/>
</dbReference>
<reference evidence="1" key="1">
    <citation type="submission" date="2022-06" db="EMBL/GenBank/DDBJ databases">
        <title>Fusarium solani species complex genomes reveal bases of compartmentalisation and animal pathogenesis.</title>
        <authorList>
            <person name="Tsai I.J."/>
        </authorList>
    </citation>
    <scope>NUCLEOTIDE SEQUENCE</scope>
    <source>
        <strain evidence="1">Fu6.1</strain>
    </source>
</reference>
<evidence type="ECO:0000313" key="2">
    <source>
        <dbReference type="Proteomes" id="UP001065298"/>
    </source>
</evidence>
<accession>A0ACC0RAW3</accession>
<comment type="caution">
    <text evidence="1">The sequence shown here is derived from an EMBL/GenBank/DDBJ whole genome shotgun (WGS) entry which is preliminary data.</text>
</comment>
<sequence length="383" mass="42319">MISNTMSLMAVLAILAGVQASTCRLTSRSTTWTAPSKTVAEAASSSTLDVYPDVFETSVTVSTTSSYSDLKDTFLTVSTTGSTTTAEPTSSPGVLPRFENEGPAFNKANIKYNPNNEFIFPSVFDASLYFGEAALAKWYLYYAPHDNPGGISFVYSDNLDGPWIEYQSNPVISRDWPALGNPRPGHVSSADAVWNEEEQKMYMYFHGDNSVTRWATSEDGINFDYGGIAVSNSDAPVTTTESSYARVFRHPDPDSEYTWAMFYMVNEPNNIRKIRLAESFNGEDWTVAHDYVVSEPGANVSGGNLWDWDGQRYVVYHREPGKIYARTIDKTLRDVGTEAVVLFEASERVAAPYFVTENGTTHMFYELGARSSTSIAYATFGGL</sequence>
<protein>
    <submittedName>
        <fullName evidence="1">Beta-xylosidase</fullName>
    </submittedName>
</protein>
<dbReference type="EMBL" id="CM046503">
    <property type="protein sequence ID" value="KAI8683364.1"/>
    <property type="molecule type" value="Genomic_DNA"/>
</dbReference>
<organism evidence="1 2">
    <name type="scientific">Fusarium keratoplasticum</name>
    <dbReference type="NCBI Taxonomy" id="1328300"/>
    <lineage>
        <taxon>Eukaryota</taxon>
        <taxon>Fungi</taxon>
        <taxon>Dikarya</taxon>
        <taxon>Ascomycota</taxon>
        <taxon>Pezizomycotina</taxon>
        <taxon>Sordariomycetes</taxon>
        <taxon>Hypocreomycetidae</taxon>
        <taxon>Hypocreales</taxon>
        <taxon>Nectriaceae</taxon>
        <taxon>Fusarium</taxon>
        <taxon>Fusarium solani species complex</taxon>
    </lineage>
</organism>
<gene>
    <name evidence="1" type="ORF">NCS57_00000400</name>
</gene>
<keyword evidence="2" id="KW-1185">Reference proteome</keyword>
<proteinExistence type="predicted"/>
<name>A0ACC0RAW3_9HYPO</name>